<dbReference type="PANTHER" id="PTHR43133:SF8">
    <property type="entry name" value="RNA POLYMERASE SIGMA FACTOR HI_1459-RELATED"/>
    <property type="match status" value="1"/>
</dbReference>
<dbReference type="SUPFAM" id="SSF88946">
    <property type="entry name" value="Sigma2 domain of RNA polymerase sigma factors"/>
    <property type="match status" value="1"/>
</dbReference>
<dbReference type="PANTHER" id="PTHR43133">
    <property type="entry name" value="RNA POLYMERASE ECF-TYPE SIGMA FACTO"/>
    <property type="match status" value="1"/>
</dbReference>
<evidence type="ECO:0000259" key="5">
    <source>
        <dbReference type="Pfam" id="PF04542"/>
    </source>
</evidence>
<evidence type="ECO:0000313" key="7">
    <source>
        <dbReference type="Proteomes" id="UP000503313"/>
    </source>
</evidence>
<dbReference type="InterPro" id="IPR013325">
    <property type="entry name" value="RNA_pol_sigma_r2"/>
</dbReference>
<keyword evidence="3" id="KW-0238">DNA-binding</keyword>
<evidence type="ECO:0000256" key="2">
    <source>
        <dbReference type="ARBA" id="ARBA00023082"/>
    </source>
</evidence>
<reference evidence="6 7" key="1">
    <citation type="submission" date="2020-05" db="EMBL/GenBank/DDBJ databases">
        <title>Complete genome sequencing of Campylobacter and Arcobacter type strains.</title>
        <authorList>
            <person name="Miller W.G."/>
            <person name="Yee E."/>
        </authorList>
    </citation>
    <scope>NUCLEOTIDE SEQUENCE [LARGE SCALE GENOMIC DNA]</scope>
    <source>
        <strain evidence="6 7">LMG 25694</strain>
    </source>
</reference>
<keyword evidence="4" id="KW-0804">Transcription</keyword>
<dbReference type="NCBIfam" id="TIGR02937">
    <property type="entry name" value="sigma70-ECF"/>
    <property type="match status" value="1"/>
</dbReference>
<keyword evidence="1" id="KW-0805">Transcription regulation</keyword>
<dbReference type="GO" id="GO:0006352">
    <property type="term" value="P:DNA-templated transcription initiation"/>
    <property type="evidence" value="ECO:0007669"/>
    <property type="project" value="InterPro"/>
</dbReference>
<evidence type="ECO:0000256" key="4">
    <source>
        <dbReference type="ARBA" id="ARBA00023163"/>
    </source>
</evidence>
<dbReference type="InterPro" id="IPR039425">
    <property type="entry name" value="RNA_pol_sigma-70-like"/>
</dbReference>
<evidence type="ECO:0000256" key="1">
    <source>
        <dbReference type="ARBA" id="ARBA00023015"/>
    </source>
</evidence>
<keyword evidence="7" id="KW-1185">Reference proteome</keyword>
<dbReference type="Proteomes" id="UP000503313">
    <property type="component" value="Chromosome"/>
</dbReference>
<dbReference type="AlphaFoldDB" id="A0AAE7E6G2"/>
<protein>
    <submittedName>
        <fullName evidence="6">Sigma factor, ECF family</fullName>
    </submittedName>
</protein>
<organism evidence="6 7">
    <name type="scientific">Arcobacter defluvii</name>
    <dbReference type="NCBI Taxonomy" id="873191"/>
    <lineage>
        <taxon>Bacteria</taxon>
        <taxon>Pseudomonadati</taxon>
        <taxon>Campylobacterota</taxon>
        <taxon>Epsilonproteobacteria</taxon>
        <taxon>Campylobacterales</taxon>
        <taxon>Arcobacteraceae</taxon>
        <taxon>Arcobacter</taxon>
    </lineage>
</organism>
<dbReference type="GO" id="GO:0003677">
    <property type="term" value="F:DNA binding"/>
    <property type="evidence" value="ECO:0007669"/>
    <property type="project" value="UniProtKB-KW"/>
</dbReference>
<dbReference type="Pfam" id="PF04542">
    <property type="entry name" value="Sigma70_r2"/>
    <property type="match status" value="1"/>
</dbReference>
<sequence>MKKITEEFIAKHQPYLYNLALRLVYYKEDALDLTNDVWIKIIESIDTFEEKSEFKTWAYRIMINCFLNQKRKYRDLTFENFANTMDNLKNSMLSDEYDEPFKQLLIEEAKIGCMRGMLLCLNPEQRAILIIGDIFEINSDISSEIFSISKENFRKKLSRARSDLYNFMNNHCSLINKQNSCKCEQKTKALIEKGYVNPKNIEFFASFQNTIKNTIKTKSNNLDLTMEKLYKDLYQEHPFYESDIKIFAINILKNEEIKEIFEL</sequence>
<keyword evidence="2" id="KW-0731">Sigma factor</keyword>
<dbReference type="EMBL" id="CP053835">
    <property type="protein sequence ID" value="QKF76504.1"/>
    <property type="molecule type" value="Genomic_DNA"/>
</dbReference>
<feature type="domain" description="RNA polymerase sigma-70 region 2" evidence="5">
    <location>
        <begin position="9"/>
        <end position="74"/>
    </location>
</feature>
<gene>
    <name evidence="6" type="ORF">ADFLV_0444</name>
</gene>
<evidence type="ECO:0000313" key="6">
    <source>
        <dbReference type="EMBL" id="QKF76504.1"/>
    </source>
</evidence>
<dbReference type="KEGG" id="adz:ADFLV_0444"/>
<dbReference type="InterPro" id="IPR007627">
    <property type="entry name" value="RNA_pol_sigma70_r2"/>
</dbReference>
<evidence type="ECO:0000256" key="3">
    <source>
        <dbReference type="ARBA" id="ARBA00023125"/>
    </source>
</evidence>
<dbReference type="RefSeq" id="WP_129010366.1">
    <property type="nucleotide sequence ID" value="NZ_CP053835.1"/>
</dbReference>
<dbReference type="GO" id="GO:0016987">
    <property type="term" value="F:sigma factor activity"/>
    <property type="evidence" value="ECO:0007669"/>
    <property type="project" value="UniProtKB-KW"/>
</dbReference>
<dbReference type="InterPro" id="IPR014284">
    <property type="entry name" value="RNA_pol_sigma-70_dom"/>
</dbReference>
<proteinExistence type="predicted"/>
<dbReference type="Gene3D" id="1.10.1740.10">
    <property type="match status" value="1"/>
</dbReference>
<name>A0AAE7E6G2_9BACT</name>
<accession>A0AAE7E6G2</accession>